<feature type="domain" description="Major facilitator superfamily (MFS) profile" evidence="8">
    <location>
        <begin position="1"/>
        <end position="173"/>
    </location>
</feature>
<gene>
    <name evidence="9" type="ORF">E6K78_12375</name>
</gene>
<evidence type="ECO:0000313" key="10">
    <source>
        <dbReference type="Proteomes" id="UP000316609"/>
    </source>
</evidence>
<keyword evidence="3" id="KW-1003">Cell membrane</keyword>
<feature type="transmembrane region" description="Helical" evidence="7">
    <location>
        <begin position="81"/>
        <end position="99"/>
    </location>
</feature>
<evidence type="ECO:0000256" key="6">
    <source>
        <dbReference type="ARBA" id="ARBA00023136"/>
    </source>
</evidence>
<evidence type="ECO:0000256" key="2">
    <source>
        <dbReference type="ARBA" id="ARBA00022448"/>
    </source>
</evidence>
<dbReference type="Gene3D" id="1.20.1250.20">
    <property type="entry name" value="MFS general substrate transporter like domains"/>
    <property type="match status" value="1"/>
</dbReference>
<dbReference type="EMBL" id="VBOY01000157">
    <property type="protein sequence ID" value="TMQ61823.1"/>
    <property type="molecule type" value="Genomic_DNA"/>
</dbReference>
<evidence type="ECO:0000313" key="9">
    <source>
        <dbReference type="EMBL" id="TMQ61823.1"/>
    </source>
</evidence>
<proteinExistence type="predicted"/>
<keyword evidence="2" id="KW-0813">Transport</keyword>
<keyword evidence="5 7" id="KW-1133">Transmembrane helix</keyword>
<dbReference type="PANTHER" id="PTHR23513">
    <property type="entry name" value="INTEGRAL MEMBRANE EFFLUX PROTEIN-RELATED"/>
    <property type="match status" value="1"/>
</dbReference>
<dbReference type="Pfam" id="PF05977">
    <property type="entry name" value="MFS_3"/>
    <property type="match status" value="1"/>
</dbReference>
<comment type="subcellular location">
    <subcellularLocation>
        <location evidence="1">Cell membrane</location>
        <topology evidence="1">Multi-pass membrane protein</topology>
    </subcellularLocation>
</comment>
<evidence type="ECO:0000256" key="7">
    <source>
        <dbReference type="SAM" id="Phobius"/>
    </source>
</evidence>
<dbReference type="InterPro" id="IPR020846">
    <property type="entry name" value="MFS_dom"/>
</dbReference>
<dbReference type="CDD" id="cd06173">
    <property type="entry name" value="MFS_MefA_like"/>
    <property type="match status" value="1"/>
</dbReference>
<evidence type="ECO:0000256" key="4">
    <source>
        <dbReference type="ARBA" id="ARBA00022692"/>
    </source>
</evidence>
<evidence type="ECO:0000259" key="8">
    <source>
        <dbReference type="PROSITE" id="PS50850"/>
    </source>
</evidence>
<organism evidence="9 10">
    <name type="scientific">Eiseniibacteriota bacterium</name>
    <dbReference type="NCBI Taxonomy" id="2212470"/>
    <lineage>
        <taxon>Bacteria</taxon>
        <taxon>Candidatus Eiseniibacteriota</taxon>
    </lineage>
</organism>
<keyword evidence="4 7" id="KW-0812">Transmembrane</keyword>
<evidence type="ECO:0000256" key="1">
    <source>
        <dbReference type="ARBA" id="ARBA00004651"/>
    </source>
</evidence>
<comment type="caution">
    <text evidence="9">The sequence shown here is derived from an EMBL/GenBank/DDBJ whole genome shotgun (WGS) entry which is preliminary data.</text>
</comment>
<feature type="transmembrane region" description="Helical" evidence="7">
    <location>
        <begin position="150"/>
        <end position="169"/>
    </location>
</feature>
<dbReference type="SUPFAM" id="SSF103473">
    <property type="entry name" value="MFS general substrate transporter"/>
    <property type="match status" value="1"/>
</dbReference>
<feature type="transmembrane region" description="Helical" evidence="7">
    <location>
        <begin position="26"/>
        <end position="45"/>
    </location>
</feature>
<dbReference type="GO" id="GO:0005886">
    <property type="term" value="C:plasma membrane"/>
    <property type="evidence" value="ECO:0007669"/>
    <property type="project" value="UniProtKB-SubCell"/>
</dbReference>
<keyword evidence="6 7" id="KW-0472">Membrane</keyword>
<feature type="transmembrane region" description="Helical" evidence="7">
    <location>
        <begin position="199"/>
        <end position="220"/>
    </location>
</feature>
<evidence type="ECO:0000256" key="3">
    <source>
        <dbReference type="ARBA" id="ARBA00022475"/>
    </source>
</evidence>
<dbReference type="InterPro" id="IPR036259">
    <property type="entry name" value="MFS_trans_sf"/>
</dbReference>
<accession>A0A538TDV1</accession>
<feature type="transmembrane region" description="Helical" evidence="7">
    <location>
        <begin position="288"/>
        <end position="311"/>
    </location>
</feature>
<dbReference type="PROSITE" id="PS50850">
    <property type="entry name" value="MFS"/>
    <property type="match status" value="1"/>
</dbReference>
<protein>
    <submittedName>
        <fullName evidence="9">MFS transporter</fullName>
    </submittedName>
</protein>
<feature type="transmembrane region" description="Helical" evidence="7">
    <location>
        <begin position="265"/>
        <end position="282"/>
    </location>
</feature>
<feature type="transmembrane region" description="Helical" evidence="7">
    <location>
        <begin position="232"/>
        <end position="253"/>
    </location>
</feature>
<dbReference type="InterPro" id="IPR010290">
    <property type="entry name" value="TM_effector"/>
</dbReference>
<dbReference type="Proteomes" id="UP000316609">
    <property type="component" value="Unassembled WGS sequence"/>
</dbReference>
<evidence type="ECO:0000256" key="5">
    <source>
        <dbReference type="ARBA" id="ARBA00022989"/>
    </source>
</evidence>
<name>A0A538TDV1_UNCEI</name>
<dbReference type="AlphaFoldDB" id="A0A538TDV1"/>
<feature type="non-terminal residue" evidence="9">
    <location>
        <position position="316"/>
    </location>
</feature>
<reference evidence="9 10" key="1">
    <citation type="journal article" date="2019" name="Nat. Microbiol.">
        <title>Mediterranean grassland soil C-N compound turnover is dependent on rainfall and depth, and is mediated by genomically divergent microorganisms.</title>
        <authorList>
            <person name="Diamond S."/>
            <person name="Andeer P.F."/>
            <person name="Li Z."/>
            <person name="Crits-Christoph A."/>
            <person name="Burstein D."/>
            <person name="Anantharaman K."/>
            <person name="Lane K.R."/>
            <person name="Thomas B.C."/>
            <person name="Pan C."/>
            <person name="Northen T.R."/>
            <person name="Banfield J.F."/>
        </authorList>
    </citation>
    <scope>NUCLEOTIDE SEQUENCE [LARGE SCALE GENOMIC DNA]</scope>
    <source>
        <strain evidence="9">WS_8</strain>
    </source>
</reference>
<dbReference type="GO" id="GO:0022857">
    <property type="term" value="F:transmembrane transporter activity"/>
    <property type="evidence" value="ECO:0007669"/>
    <property type="project" value="InterPro"/>
</dbReference>
<sequence length="316" mass="32273">MQIFALGILVVQIADREGAPELAPFYLGLAGLARAVPGLLLTLLAGAVADRVDRRRLLLITQSTMALNAAALAVLTFSGNANIPIVLVGSAIQSAAFAFDNPARQSMVPRLVPLPMLPSAIGMQSAVFNGASIIGPLLAGLLFLPIGIPGLLAVNAISFAAIIGALALMKPLPPLGSRGASLLASVAEGARYVRKNPTLVWILAVSGTVFATVGPMGQLLPAVAGESLYHGMSWLSLLLTALGLGAFTGALFVMNVGRFRRLGRLFVAGAIVNGAGLVAFALTSEPLVSLVVAYVTGLSGTLMAGMGNNILQATTT</sequence>
<dbReference type="PANTHER" id="PTHR23513:SF11">
    <property type="entry name" value="STAPHYLOFERRIN A TRANSPORTER"/>
    <property type="match status" value="1"/>
</dbReference>